<dbReference type="InterPro" id="IPR020846">
    <property type="entry name" value="MFS_dom"/>
</dbReference>
<feature type="domain" description="Major facilitator superfamily (MFS) profile" evidence="8">
    <location>
        <begin position="49"/>
        <end position="561"/>
    </location>
</feature>
<feature type="transmembrane region" description="Helical" evidence="7">
    <location>
        <begin position="313"/>
        <end position="333"/>
    </location>
</feature>
<dbReference type="Pfam" id="PF06609">
    <property type="entry name" value="TRI12"/>
    <property type="match status" value="1"/>
</dbReference>
<organism evidence="9 10">
    <name type="scientific">Dendryphion nanum</name>
    <dbReference type="NCBI Taxonomy" id="256645"/>
    <lineage>
        <taxon>Eukaryota</taxon>
        <taxon>Fungi</taxon>
        <taxon>Dikarya</taxon>
        <taxon>Ascomycota</taxon>
        <taxon>Pezizomycotina</taxon>
        <taxon>Dothideomycetes</taxon>
        <taxon>Pleosporomycetidae</taxon>
        <taxon>Pleosporales</taxon>
        <taxon>Torulaceae</taxon>
        <taxon>Dendryphion</taxon>
    </lineage>
</organism>
<keyword evidence="2" id="KW-0813">Transport</keyword>
<dbReference type="AlphaFoldDB" id="A0A9P9E865"/>
<dbReference type="PANTHER" id="PTHR23501">
    <property type="entry name" value="MAJOR FACILITATOR SUPERFAMILY"/>
    <property type="match status" value="1"/>
</dbReference>
<feature type="transmembrane region" description="Helical" evidence="7">
    <location>
        <begin position="207"/>
        <end position="227"/>
    </location>
</feature>
<accession>A0A9P9E865</accession>
<feature type="transmembrane region" description="Helical" evidence="7">
    <location>
        <begin position="116"/>
        <end position="134"/>
    </location>
</feature>
<keyword evidence="5 7" id="KW-0472">Membrane</keyword>
<dbReference type="PROSITE" id="PS50850">
    <property type="entry name" value="MFS"/>
    <property type="match status" value="1"/>
</dbReference>
<dbReference type="CDD" id="cd06179">
    <property type="entry name" value="MFS_TRI12_like"/>
    <property type="match status" value="1"/>
</dbReference>
<comment type="caution">
    <text evidence="9">The sequence shown here is derived from an EMBL/GenBank/DDBJ whole genome shotgun (WGS) entry which is preliminary data.</text>
</comment>
<feature type="compositionally biased region" description="Basic and acidic residues" evidence="6">
    <location>
        <begin position="1"/>
        <end position="14"/>
    </location>
</feature>
<feature type="transmembrane region" description="Helical" evidence="7">
    <location>
        <begin position="86"/>
        <end position="104"/>
    </location>
</feature>
<feature type="transmembrane region" description="Helical" evidence="7">
    <location>
        <begin position="411"/>
        <end position="435"/>
    </location>
</feature>
<dbReference type="Proteomes" id="UP000700596">
    <property type="component" value="Unassembled WGS sequence"/>
</dbReference>
<proteinExistence type="predicted"/>
<feature type="transmembrane region" description="Helical" evidence="7">
    <location>
        <begin position="248"/>
        <end position="269"/>
    </location>
</feature>
<evidence type="ECO:0000313" key="9">
    <source>
        <dbReference type="EMBL" id="KAH7132327.1"/>
    </source>
</evidence>
<keyword evidence="4 7" id="KW-1133">Transmembrane helix</keyword>
<comment type="subcellular location">
    <subcellularLocation>
        <location evidence="1">Membrane</location>
        <topology evidence="1">Multi-pass membrane protein</topology>
    </subcellularLocation>
</comment>
<dbReference type="SUPFAM" id="SSF103473">
    <property type="entry name" value="MFS general substrate transporter"/>
    <property type="match status" value="1"/>
</dbReference>
<evidence type="ECO:0000256" key="4">
    <source>
        <dbReference type="ARBA" id="ARBA00022989"/>
    </source>
</evidence>
<evidence type="ECO:0000256" key="1">
    <source>
        <dbReference type="ARBA" id="ARBA00004141"/>
    </source>
</evidence>
<keyword evidence="10" id="KW-1185">Reference proteome</keyword>
<evidence type="ECO:0000259" key="8">
    <source>
        <dbReference type="PROSITE" id="PS50850"/>
    </source>
</evidence>
<evidence type="ECO:0000256" key="2">
    <source>
        <dbReference type="ARBA" id="ARBA00022448"/>
    </source>
</evidence>
<dbReference type="GO" id="GO:0022857">
    <property type="term" value="F:transmembrane transporter activity"/>
    <property type="evidence" value="ECO:0007669"/>
    <property type="project" value="InterPro"/>
</dbReference>
<evidence type="ECO:0000256" key="7">
    <source>
        <dbReference type="SAM" id="Phobius"/>
    </source>
</evidence>
<dbReference type="Gene3D" id="1.20.1250.20">
    <property type="entry name" value="MFS general substrate transporter like domains"/>
    <property type="match status" value="2"/>
</dbReference>
<keyword evidence="3 7" id="KW-0812">Transmembrane</keyword>
<name>A0A9P9E865_9PLEO</name>
<evidence type="ECO:0000256" key="6">
    <source>
        <dbReference type="SAM" id="MobiDB-lite"/>
    </source>
</evidence>
<dbReference type="PROSITE" id="PS00216">
    <property type="entry name" value="SUGAR_TRANSPORT_1"/>
    <property type="match status" value="1"/>
</dbReference>
<feature type="transmembrane region" description="Helical" evidence="7">
    <location>
        <begin position="173"/>
        <end position="195"/>
    </location>
</feature>
<dbReference type="InterPro" id="IPR010573">
    <property type="entry name" value="MFS_Str1/Tri12-like"/>
</dbReference>
<feature type="transmembrane region" description="Helical" evidence="7">
    <location>
        <begin position="537"/>
        <end position="556"/>
    </location>
</feature>
<dbReference type="InterPro" id="IPR036259">
    <property type="entry name" value="MFS_trans_sf"/>
</dbReference>
<dbReference type="OrthoDB" id="4161376at2759"/>
<feature type="transmembrane region" description="Helical" evidence="7">
    <location>
        <begin position="353"/>
        <end position="374"/>
    </location>
</feature>
<feature type="region of interest" description="Disordered" evidence="6">
    <location>
        <begin position="1"/>
        <end position="30"/>
    </location>
</feature>
<dbReference type="InterPro" id="IPR005829">
    <property type="entry name" value="Sugar_transporter_CS"/>
</dbReference>
<reference evidence="9" key="1">
    <citation type="journal article" date="2021" name="Nat. Commun.">
        <title>Genetic determinants of endophytism in the Arabidopsis root mycobiome.</title>
        <authorList>
            <person name="Mesny F."/>
            <person name="Miyauchi S."/>
            <person name="Thiergart T."/>
            <person name="Pickel B."/>
            <person name="Atanasova L."/>
            <person name="Karlsson M."/>
            <person name="Huettel B."/>
            <person name="Barry K.W."/>
            <person name="Haridas S."/>
            <person name="Chen C."/>
            <person name="Bauer D."/>
            <person name="Andreopoulos W."/>
            <person name="Pangilinan J."/>
            <person name="LaButti K."/>
            <person name="Riley R."/>
            <person name="Lipzen A."/>
            <person name="Clum A."/>
            <person name="Drula E."/>
            <person name="Henrissat B."/>
            <person name="Kohler A."/>
            <person name="Grigoriev I.V."/>
            <person name="Martin F.M."/>
            <person name="Hacquard S."/>
        </authorList>
    </citation>
    <scope>NUCLEOTIDE SEQUENCE</scope>
    <source>
        <strain evidence="9">MPI-CAGE-CH-0243</strain>
    </source>
</reference>
<feature type="transmembrane region" description="Helical" evidence="7">
    <location>
        <begin position="140"/>
        <end position="161"/>
    </location>
</feature>
<evidence type="ECO:0000313" key="10">
    <source>
        <dbReference type="Proteomes" id="UP000700596"/>
    </source>
</evidence>
<dbReference type="GO" id="GO:0005886">
    <property type="term" value="C:plasma membrane"/>
    <property type="evidence" value="ECO:0007669"/>
    <property type="project" value="TreeGrafter"/>
</dbReference>
<feature type="transmembrane region" description="Helical" evidence="7">
    <location>
        <begin position="281"/>
        <end position="301"/>
    </location>
</feature>
<sequence>MNEKEIQTAERDIQTENTSQNSKDEVAAEARGGDLDELPKGYYYNWRFIGSFIAVVFMAQGLYLGYTLPANTITLINADLGPDPNFALIPIVKTLCGGVGLVLVGRLSDIFGRRWFMLGGAILGILGSITCATAKDIDTIIGGTVFIGLAGAVQVSFSFVLMELVANKHRAYLTGLLFLSTCPVAAFGPLLARTFAAYTDIKWRWNYHINLIANVIAFVLFYVCYHPPSHKQLHAGSGRTVRQELRELDWGGLILFSGGLTSFILGLSWGGGLYPWSAYQVLVPLILGVFILAAFSLYEIYMPLKYPLIPMKMFVNGPFMALVGVASVGSMFYYSLTVIWPQMITALYESDPIQIGLMSGILGGAIAFGQVVGGGTIKFGYGHHQLRVSAVAMCAFIGAMAATDASTRNTAIAMCFLGAFAVGIVEVVGIVAVPFTVEPNELGLASGLLGSCRSTLGSVATAVFSSVLTTTRSKEVPPRLRALAAEDDLSESSVAALIKAGLQGATATFAKIPGMPSDRVSTYTVAVRDGNVKAYHMVFYTSMAFGAIAVICAFLCQPFNHHFTNTIDKKLQDPKKKSKDSATKEVV</sequence>
<feature type="transmembrane region" description="Helical" evidence="7">
    <location>
        <begin position="48"/>
        <end position="66"/>
    </location>
</feature>
<dbReference type="PANTHER" id="PTHR23501:SF109">
    <property type="entry name" value="MAJOR FACILITATOR SUPERFAMILY (MFS) PROFILE DOMAIN-CONTAINING PROTEIN-RELATED"/>
    <property type="match status" value="1"/>
</dbReference>
<evidence type="ECO:0000256" key="3">
    <source>
        <dbReference type="ARBA" id="ARBA00022692"/>
    </source>
</evidence>
<dbReference type="EMBL" id="JAGMWT010000003">
    <property type="protein sequence ID" value="KAH7132327.1"/>
    <property type="molecule type" value="Genomic_DNA"/>
</dbReference>
<gene>
    <name evidence="9" type="ORF">B0J11DRAFT_612450</name>
</gene>
<dbReference type="InterPro" id="IPR053791">
    <property type="entry name" value="MFS_Tri12-like"/>
</dbReference>
<protein>
    <submittedName>
        <fullName evidence="9">Siderophore iron transporter</fullName>
    </submittedName>
</protein>
<evidence type="ECO:0000256" key="5">
    <source>
        <dbReference type="ARBA" id="ARBA00023136"/>
    </source>
</evidence>